<dbReference type="InterPro" id="IPR039421">
    <property type="entry name" value="Type_1_exporter"/>
</dbReference>
<dbReference type="SUPFAM" id="SSF90123">
    <property type="entry name" value="ABC transporter transmembrane region"/>
    <property type="match status" value="1"/>
</dbReference>
<dbReference type="Pfam" id="PF00005">
    <property type="entry name" value="ABC_tran"/>
    <property type="match status" value="1"/>
</dbReference>
<evidence type="ECO:0000313" key="11">
    <source>
        <dbReference type="Proteomes" id="UP001230156"/>
    </source>
</evidence>
<dbReference type="PROSITE" id="PS50893">
    <property type="entry name" value="ABC_TRANSPORTER_2"/>
    <property type="match status" value="1"/>
</dbReference>
<feature type="transmembrane region" description="Helical" evidence="7">
    <location>
        <begin position="155"/>
        <end position="178"/>
    </location>
</feature>
<dbReference type="InterPro" id="IPR011527">
    <property type="entry name" value="ABC1_TM_dom"/>
</dbReference>
<comment type="caution">
    <text evidence="10">The sequence shown here is derived from an EMBL/GenBank/DDBJ whole genome shotgun (WGS) entry which is preliminary data.</text>
</comment>
<evidence type="ECO:0000259" key="9">
    <source>
        <dbReference type="PROSITE" id="PS50929"/>
    </source>
</evidence>
<dbReference type="RefSeq" id="WP_379961608.1">
    <property type="nucleotide sequence ID" value="NZ_JAUYVI010000010.1"/>
</dbReference>
<dbReference type="PROSITE" id="PS50929">
    <property type="entry name" value="ABC_TM1F"/>
    <property type="match status" value="1"/>
</dbReference>
<keyword evidence="2 7" id="KW-0812">Transmembrane</keyword>
<dbReference type="PANTHER" id="PTHR24221">
    <property type="entry name" value="ATP-BINDING CASSETTE SUB-FAMILY B"/>
    <property type="match status" value="1"/>
</dbReference>
<feature type="transmembrane region" description="Helical" evidence="7">
    <location>
        <begin position="35"/>
        <end position="57"/>
    </location>
</feature>
<keyword evidence="4 10" id="KW-0067">ATP-binding</keyword>
<keyword evidence="6 7" id="KW-0472">Membrane</keyword>
<dbReference type="InterPro" id="IPR003439">
    <property type="entry name" value="ABC_transporter-like_ATP-bd"/>
</dbReference>
<keyword evidence="5 7" id="KW-1133">Transmembrane helix</keyword>
<feature type="domain" description="ABC transmembrane type-1" evidence="9">
    <location>
        <begin position="39"/>
        <end position="329"/>
    </location>
</feature>
<evidence type="ECO:0000256" key="2">
    <source>
        <dbReference type="ARBA" id="ARBA00022692"/>
    </source>
</evidence>
<evidence type="ECO:0000313" key="10">
    <source>
        <dbReference type="EMBL" id="MDQ7251337.1"/>
    </source>
</evidence>
<evidence type="ECO:0000256" key="4">
    <source>
        <dbReference type="ARBA" id="ARBA00022840"/>
    </source>
</evidence>
<evidence type="ECO:0000256" key="5">
    <source>
        <dbReference type="ARBA" id="ARBA00022989"/>
    </source>
</evidence>
<dbReference type="EMBL" id="JAUYVI010000010">
    <property type="protein sequence ID" value="MDQ7251337.1"/>
    <property type="molecule type" value="Genomic_DNA"/>
</dbReference>
<feature type="transmembrane region" description="Helical" evidence="7">
    <location>
        <begin position="77"/>
        <end position="99"/>
    </location>
</feature>
<accession>A0ABU0YVV7</accession>
<proteinExistence type="predicted"/>
<evidence type="ECO:0000256" key="1">
    <source>
        <dbReference type="ARBA" id="ARBA00004651"/>
    </source>
</evidence>
<dbReference type="SMART" id="SM00382">
    <property type="entry name" value="AAA"/>
    <property type="match status" value="1"/>
</dbReference>
<evidence type="ECO:0000256" key="3">
    <source>
        <dbReference type="ARBA" id="ARBA00022741"/>
    </source>
</evidence>
<evidence type="ECO:0000256" key="6">
    <source>
        <dbReference type="ARBA" id="ARBA00023136"/>
    </source>
</evidence>
<feature type="domain" description="ABC transporter" evidence="8">
    <location>
        <begin position="363"/>
        <end position="598"/>
    </location>
</feature>
<evidence type="ECO:0000256" key="7">
    <source>
        <dbReference type="SAM" id="Phobius"/>
    </source>
</evidence>
<dbReference type="InterPro" id="IPR036640">
    <property type="entry name" value="ABC1_TM_sf"/>
</dbReference>
<reference evidence="11" key="1">
    <citation type="submission" date="2023-08" db="EMBL/GenBank/DDBJ databases">
        <title>Rhodospirillaceae gen. nov., a novel taxon isolated from the Yangtze River Yuezi River estuary sludge.</title>
        <authorList>
            <person name="Ruan L."/>
        </authorList>
    </citation>
    <scope>NUCLEOTIDE SEQUENCE [LARGE SCALE GENOMIC DNA]</scope>
    <source>
        <strain evidence="11">R-7</strain>
    </source>
</reference>
<dbReference type="Pfam" id="PF00664">
    <property type="entry name" value="ABC_membrane"/>
    <property type="match status" value="1"/>
</dbReference>
<comment type="subcellular location">
    <subcellularLocation>
        <location evidence="1">Cell membrane</location>
        <topology evidence="1">Multi-pass membrane protein</topology>
    </subcellularLocation>
</comment>
<dbReference type="SUPFAM" id="SSF52540">
    <property type="entry name" value="P-loop containing nucleoside triphosphate hydrolases"/>
    <property type="match status" value="1"/>
</dbReference>
<dbReference type="InterPro" id="IPR003593">
    <property type="entry name" value="AAA+_ATPase"/>
</dbReference>
<dbReference type="InterPro" id="IPR017871">
    <property type="entry name" value="ABC_transporter-like_CS"/>
</dbReference>
<gene>
    <name evidence="10" type="ORF">Q8A70_26870</name>
</gene>
<feature type="transmembrane region" description="Helical" evidence="7">
    <location>
        <begin position="184"/>
        <end position="208"/>
    </location>
</feature>
<dbReference type="PANTHER" id="PTHR24221:SF654">
    <property type="entry name" value="ATP-BINDING CASSETTE SUB-FAMILY B MEMBER 6"/>
    <property type="match status" value="1"/>
</dbReference>
<dbReference type="PROSITE" id="PS00211">
    <property type="entry name" value="ABC_TRANSPORTER_1"/>
    <property type="match status" value="1"/>
</dbReference>
<dbReference type="Gene3D" id="3.40.50.300">
    <property type="entry name" value="P-loop containing nucleotide triphosphate hydrolases"/>
    <property type="match status" value="1"/>
</dbReference>
<protein>
    <submittedName>
        <fullName evidence="10">ABC transporter ATP-binding protein</fullName>
    </submittedName>
</protein>
<organism evidence="10 11">
    <name type="scientific">Dongia sedimenti</name>
    <dbReference type="NCBI Taxonomy" id="3064282"/>
    <lineage>
        <taxon>Bacteria</taxon>
        <taxon>Pseudomonadati</taxon>
        <taxon>Pseudomonadota</taxon>
        <taxon>Alphaproteobacteria</taxon>
        <taxon>Rhodospirillales</taxon>
        <taxon>Dongiaceae</taxon>
        <taxon>Dongia</taxon>
    </lineage>
</organism>
<dbReference type="Gene3D" id="1.20.1560.10">
    <property type="entry name" value="ABC transporter type 1, transmembrane domain"/>
    <property type="match status" value="1"/>
</dbReference>
<dbReference type="InterPro" id="IPR027417">
    <property type="entry name" value="P-loop_NTPase"/>
</dbReference>
<sequence>MKIDFSSVVAELRRRAAPFQNVLGFTFGHWRRQPWVVSAVAGCVMLSTLAELLAPIYAGKLVDAVAPAGMASFDREIALESALKALAAMVGLGALSVLFRQLGFHGVVRMTLRMMSDAAREAFARVQRFATDWHANTFAGSTVRKVTRGMWALDLLNDTVLVALMPSAVVLLGTTVLLGQRWPLMGAIVLLGAVGFLLLAALGSVGYVGPSARLSNLWDTRVGGALADAVSCNSVVKAFGAEGREDARFAMVVAKWRRRTARTWMRSNNNGTAQLVALLALRAAIIGFALYLWWDGQATPGDLAYVLTAYLVIHGYLRDVGWYIRDLQHAVNEMEELVAIGVEPYGIADHGQARPIVITDGRIEFQDVLFHYAGHDKPLYDGLNVTIEAGEQVGLVGLSGSGKTTFVKLIQRLHDVNGGRILIDGQDIAQVPQSALRSQIAIVQQEPILFHRSLAENIAYGRPNATMAEIEEAARLANAHVFIERLPKGYGTLVGERGVKLSGGERQRVALARAFLADAPILILDEATSSLDSESEALIHEATERLIEGRTAIVIAHRLSTVRALKRILVFDRGRIIEEGDHRALTKRPDGIYRKLFDRQVLGLVEA</sequence>
<keyword evidence="3" id="KW-0547">Nucleotide-binding</keyword>
<evidence type="ECO:0000259" key="8">
    <source>
        <dbReference type="PROSITE" id="PS50893"/>
    </source>
</evidence>
<dbReference type="Proteomes" id="UP001230156">
    <property type="component" value="Unassembled WGS sequence"/>
</dbReference>
<feature type="transmembrane region" description="Helical" evidence="7">
    <location>
        <begin position="275"/>
        <end position="294"/>
    </location>
</feature>
<dbReference type="GO" id="GO:0005524">
    <property type="term" value="F:ATP binding"/>
    <property type="evidence" value="ECO:0007669"/>
    <property type="project" value="UniProtKB-KW"/>
</dbReference>
<keyword evidence="11" id="KW-1185">Reference proteome</keyword>
<name>A0ABU0YVV7_9PROT</name>